<evidence type="ECO:0000256" key="1">
    <source>
        <dbReference type="SAM" id="MobiDB-lite"/>
    </source>
</evidence>
<feature type="region of interest" description="Disordered" evidence="1">
    <location>
        <begin position="104"/>
        <end position="124"/>
    </location>
</feature>
<evidence type="ECO:0000313" key="3">
    <source>
        <dbReference type="Proteomes" id="UP000502665"/>
    </source>
</evidence>
<dbReference type="EMBL" id="CP049838">
    <property type="protein sequence ID" value="QJT03305.1"/>
    <property type="molecule type" value="Genomic_DNA"/>
</dbReference>
<dbReference type="Pfam" id="PF10901">
    <property type="entry name" value="DUF2690"/>
    <property type="match status" value="1"/>
</dbReference>
<accession>A0A6M4WVA4</accession>
<gene>
    <name evidence="2" type="ORF">G9272_25990</name>
</gene>
<feature type="compositionally biased region" description="Low complexity" evidence="1">
    <location>
        <begin position="115"/>
        <end position="124"/>
    </location>
</feature>
<organism evidence="2 3">
    <name type="scientific">Streptomyces asoensis</name>
    <dbReference type="NCBI Taxonomy" id="249586"/>
    <lineage>
        <taxon>Bacteria</taxon>
        <taxon>Bacillati</taxon>
        <taxon>Actinomycetota</taxon>
        <taxon>Actinomycetes</taxon>
        <taxon>Kitasatosporales</taxon>
        <taxon>Streptomycetaceae</taxon>
        <taxon>Streptomyces</taxon>
    </lineage>
</organism>
<keyword evidence="3" id="KW-1185">Reference proteome</keyword>
<dbReference type="Proteomes" id="UP000502665">
    <property type="component" value="Chromosome"/>
</dbReference>
<dbReference type="AlphaFoldDB" id="A0A6M4WVA4"/>
<name>A0A6M4WVA4_9ACTN</name>
<proteinExistence type="predicted"/>
<sequence length="124" mass="13572">MDMRCATAPETVAEHVTATATGASVQLRYSRECGTSRTRMWGARIGDRIESEAVGGVRPYRAEVKDRAEADTYVHTAMTATRPGTLVRTCFLPTADGRKECFEARVGRAPEPTPRTRTSHPSTT</sequence>
<protein>
    <submittedName>
        <fullName evidence="2">DUF2690 domain-containing protein</fullName>
    </submittedName>
</protein>
<evidence type="ECO:0000313" key="2">
    <source>
        <dbReference type="EMBL" id="QJT03305.1"/>
    </source>
</evidence>
<reference evidence="2" key="1">
    <citation type="submission" date="2020-03" db="EMBL/GenBank/DDBJ databases">
        <title>Molecular networking-based the target discovery of potent antiproliferative macrolactams: 5/6/7/16 polycyclic ansamycins and glycosylated trienomycin from Streptomyces cacaoi subsp. asoensis.</title>
        <authorList>
            <person name="Liu L.-L."/>
        </authorList>
    </citation>
    <scope>NUCLEOTIDE SEQUENCE [LARGE SCALE GENOMIC DNA]</scope>
    <source>
        <strain evidence="2">H2S5</strain>
    </source>
</reference>
<dbReference type="InterPro" id="IPR021224">
    <property type="entry name" value="DUF2690"/>
</dbReference>